<organism evidence="2 3">
    <name type="scientific">Marinithermofilum abyssi</name>
    <dbReference type="NCBI Taxonomy" id="1571185"/>
    <lineage>
        <taxon>Bacteria</taxon>
        <taxon>Bacillati</taxon>
        <taxon>Bacillota</taxon>
        <taxon>Bacilli</taxon>
        <taxon>Bacillales</taxon>
        <taxon>Thermoactinomycetaceae</taxon>
        <taxon>Marinithermofilum</taxon>
    </lineage>
</organism>
<reference evidence="2" key="2">
    <citation type="submission" date="2020-09" db="EMBL/GenBank/DDBJ databases">
        <authorList>
            <person name="Sun Q."/>
            <person name="Zhou Y."/>
        </authorList>
    </citation>
    <scope>NUCLEOTIDE SEQUENCE</scope>
    <source>
        <strain evidence="2">CGMCC 1.15179</strain>
    </source>
</reference>
<comment type="caution">
    <text evidence="2">The sequence shown here is derived from an EMBL/GenBank/DDBJ whole genome shotgun (WGS) entry which is preliminary data.</text>
</comment>
<evidence type="ECO:0000313" key="2">
    <source>
        <dbReference type="EMBL" id="GGE17606.1"/>
    </source>
</evidence>
<keyword evidence="3" id="KW-1185">Reference proteome</keyword>
<gene>
    <name evidence="2" type="ORF">GCM10011571_19150</name>
</gene>
<proteinExistence type="predicted"/>
<dbReference type="Pfam" id="PF14470">
    <property type="entry name" value="bPH_3"/>
    <property type="match status" value="1"/>
</dbReference>
<feature type="domain" description="YokE-like PH" evidence="1">
    <location>
        <begin position="37"/>
        <end position="124"/>
    </location>
</feature>
<dbReference type="InterPro" id="IPR039519">
    <property type="entry name" value="YokE-like_PH"/>
</dbReference>
<dbReference type="AlphaFoldDB" id="A0A8J2VDS1"/>
<evidence type="ECO:0000313" key="3">
    <source>
        <dbReference type="Proteomes" id="UP000625210"/>
    </source>
</evidence>
<sequence>MVSKTEVRQQIEELNLNRVGRVLGRREINELPRILLEHEHIEGLVYGRYRNRHGVVVATDQRLIFLEKGLISLFVESFDYNQITSLRFETGLLFGAVEIISIGSEGRISGVDKTQILPFVEKIRRHLKQKVEEVKQGSGDSDDYLDELERLARLKEQGILTHDELNEQKKRILKEKKAV</sequence>
<accession>A0A8J2VDS1</accession>
<dbReference type="EMBL" id="BMHQ01000006">
    <property type="protein sequence ID" value="GGE17606.1"/>
    <property type="molecule type" value="Genomic_DNA"/>
</dbReference>
<name>A0A8J2VDS1_9BACL</name>
<reference evidence="2" key="1">
    <citation type="journal article" date="2014" name="Int. J. Syst. Evol. Microbiol.">
        <title>Complete genome sequence of Corynebacterium casei LMG S-19264T (=DSM 44701T), isolated from a smear-ripened cheese.</title>
        <authorList>
            <consortium name="US DOE Joint Genome Institute (JGI-PGF)"/>
            <person name="Walter F."/>
            <person name="Albersmeier A."/>
            <person name="Kalinowski J."/>
            <person name="Ruckert C."/>
        </authorList>
    </citation>
    <scope>NUCLEOTIDE SEQUENCE</scope>
    <source>
        <strain evidence="2">CGMCC 1.15179</strain>
    </source>
</reference>
<evidence type="ECO:0000259" key="1">
    <source>
        <dbReference type="Pfam" id="PF14470"/>
    </source>
</evidence>
<dbReference type="RefSeq" id="WP_188647670.1">
    <property type="nucleotide sequence ID" value="NZ_BMHQ01000006.1"/>
</dbReference>
<dbReference type="Proteomes" id="UP000625210">
    <property type="component" value="Unassembled WGS sequence"/>
</dbReference>
<protein>
    <recommendedName>
        <fullName evidence="1">YokE-like PH domain-containing protein</fullName>
    </recommendedName>
</protein>